<dbReference type="AlphaFoldDB" id="Q7D9U2"/>
<name>Q7D9U2_MYCTO</name>
<organism evidence="3 4">
    <name type="scientific">Mycobacterium tuberculosis (strain CDC 1551 / Oshkosh)</name>
    <dbReference type="NCBI Taxonomy" id="83331"/>
    <lineage>
        <taxon>Bacteria</taxon>
        <taxon>Bacillati</taxon>
        <taxon>Actinomycetota</taxon>
        <taxon>Actinomycetes</taxon>
        <taxon>Mycobacteriales</taxon>
        <taxon>Mycobacteriaceae</taxon>
        <taxon>Mycobacterium</taxon>
        <taxon>Mycobacterium tuberculosis complex</taxon>
    </lineage>
</organism>
<dbReference type="EMBL" id="AE000516">
    <property type="protein sequence ID" value="AAK44666.1"/>
    <property type="molecule type" value="Genomic_DNA"/>
</dbReference>
<accession>Q7D9U2</accession>
<dbReference type="HOGENOM" id="CLU_048109_3_0_11"/>
<protein>
    <recommendedName>
        <fullName evidence="5">Gcn5-related N-acetyltransferase</fullName>
    </recommendedName>
</protein>
<dbReference type="Proteomes" id="UP000001020">
    <property type="component" value="Chromosome"/>
</dbReference>
<keyword evidence="4" id="KW-1185">Reference proteome</keyword>
<evidence type="ECO:0000259" key="1">
    <source>
        <dbReference type="Pfam" id="PF24551"/>
    </source>
</evidence>
<evidence type="ECO:0000259" key="2">
    <source>
        <dbReference type="Pfam" id="PF24553"/>
    </source>
</evidence>
<feature type="domain" description="Histone acetyltransferase Rv0428c-like C-terminal" evidence="2">
    <location>
        <begin position="82"/>
        <end position="305"/>
    </location>
</feature>
<dbReference type="InterPro" id="IPR056934">
    <property type="entry name" value="SH3_Rv0428c"/>
</dbReference>
<dbReference type="Pfam" id="PF24553">
    <property type="entry name" value="Rv0428c_C"/>
    <property type="match status" value="1"/>
</dbReference>
<feature type="domain" description="Histone acetyltransferase Rv0428c-like SH3" evidence="1">
    <location>
        <begin position="19"/>
        <end position="73"/>
    </location>
</feature>
<proteinExistence type="predicted"/>
<dbReference type="Pfam" id="PF24551">
    <property type="entry name" value="SH3_Rv0428c"/>
    <property type="match status" value="1"/>
</dbReference>
<dbReference type="KEGG" id="mtc:MT0443"/>
<evidence type="ECO:0000313" key="4">
    <source>
        <dbReference type="Proteomes" id="UP000001020"/>
    </source>
</evidence>
<evidence type="ECO:0000313" key="3">
    <source>
        <dbReference type="EMBL" id="AAK44666.1"/>
    </source>
</evidence>
<sequence>MAARRGPRPVRSLMVSWPGLGTRVTVRYRRPAGSMPPLTDAVGRLLAVDPTVRVQTKTGTIVEFSPVDVVALRVLTDAPVRTAAIRALEHAAAAAWPGVERTWLDGWLLRAGHGAVLAANSAVPLDISAHTNTITEISAWYASRDLQPWLAVPDRLLPLPADLAGERREQVLVRDVSTGEPDRSVTLLDHPDDTWLRLYHQRLPLDMATPVIDGELAFGSYLGVAVARAAVTDAPDGTRWVGLSAMRAADEQSATGSAGRQLWEALLGWGAGRGATRGYVRVHDTATSVLAESLGFRLHHHCRYLPAQSVGWDTF</sequence>
<gene>
    <name evidence="3" type="ordered locus">MT0443</name>
</gene>
<evidence type="ECO:0008006" key="5">
    <source>
        <dbReference type="Google" id="ProtNLM"/>
    </source>
</evidence>
<reference evidence="3 4" key="1">
    <citation type="journal article" date="2002" name="J. Bacteriol.">
        <title>Whole-genome comparison of Mycobacterium tuberculosis clinical and laboratory strains.</title>
        <authorList>
            <person name="Fleischmann R.D."/>
            <person name="Alland D."/>
            <person name="Eisen J.A."/>
            <person name="Carpenter L."/>
            <person name="White O."/>
            <person name="Peterson J."/>
            <person name="DeBoy R."/>
            <person name="Dodson R."/>
            <person name="Gwinn M."/>
            <person name="Haft D."/>
            <person name="Hickey E."/>
            <person name="Kolonay J.F."/>
            <person name="Nelson W.C."/>
            <person name="Umayam L.A."/>
            <person name="Ermolaeva M."/>
            <person name="Salzberg S.L."/>
            <person name="Delcher A."/>
            <person name="Utterback T."/>
            <person name="Weidman J."/>
            <person name="Khouri H."/>
            <person name="Gill J."/>
            <person name="Mikula A."/>
            <person name="Bishai W."/>
            <person name="Jacobs Jr W.R.Jr."/>
            <person name="Venter J.C."/>
            <person name="Fraser C.M."/>
        </authorList>
    </citation>
    <scope>NUCLEOTIDE SEQUENCE [LARGE SCALE GENOMIC DNA]</scope>
    <source>
        <strain evidence="4">CDC 1551 / Oshkosh</strain>
    </source>
</reference>
<dbReference type="InterPro" id="IPR056935">
    <property type="entry name" value="Rv0428c-like_C"/>
</dbReference>